<dbReference type="SUPFAM" id="SSF111369">
    <property type="entry name" value="HlyD-like secretion proteins"/>
    <property type="match status" value="1"/>
</dbReference>
<sequence>MKTILTYFPMQRFVPVVCLAVLLVGCGSSAEESEPETFEEIQEVLKGRRAELRELTQEVEMLEARLAEINPDFAPNATLVSYETIDTSSFTNFAQVQATVRAAESAMATPEIPGRILQMNFEEGDPIRKGQLVAVLDVEGTETQRAELETAADLARTVYERQEKLWEQNIGSEIQYLQAKNNYERIQQQIKAIDIQANKRNVYAPLTGTVEQVLLRTGENAAPGSPILSIISTNDLQVVADAPESLLSRVKLRDNVRVRVPASGVEFQAPVTRIGRTVDPANRTFEVELDVPRQYIDVLKANLLAQVEVLDYRADEQIVVSQDYIQQDNDGRRFVFTANEADGETVARKTYIETGESFNNRAVVTSGLQTGDRIITNGSRGLADGQPIDLSRSPQETAAPEKLTTNG</sequence>
<evidence type="ECO:0000256" key="4">
    <source>
        <dbReference type="SAM" id="SignalP"/>
    </source>
</evidence>
<comment type="caution">
    <text evidence="7">The sequence shown here is derived from an EMBL/GenBank/DDBJ whole genome shotgun (WGS) entry which is preliminary data.</text>
</comment>
<feature type="coiled-coil region" evidence="2">
    <location>
        <begin position="38"/>
        <end position="72"/>
    </location>
</feature>
<evidence type="ECO:0000313" key="8">
    <source>
        <dbReference type="Proteomes" id="UP000237662"/>
    </source>
</evidence>
<keyword evidence="4" id="KW-0732">Signal</keyword>
<dbReference type="Gene3D" id="2.40.30.170">
    <property type="match status" value="1"/>
</dbReference>
<name>A0A2S6I347_9BACT</name>
<keyword evidence="8" id="KW-1185">Reference proteome</keyword>
<evidence type="ECO:0000313" key="7">
    <source>
        <dbReference type="EMBL" id="PPK85583.1"/>
    </source>
</evidence>
<accession>A0A2S6I347</accession>
<gene>
    <name evidence="7" type="ORF">CLV84_2484</name>
</gene>
<feature type="domain" description="Multidrug resistance protein MdtA-like C-terminal permuted SH3" evidence="6">
    <location>
        <begin position="318"/>
        <end position="378"/>
    </location>
</feature>
<feature type="chain" id="PRO_5015549139" evidence="4">
    <location>
        <begin position="31"/>
        <end position="407"/>
    </location>
</feature>
<dbReference type="GO" id="GO:1990281">
    <property type="term" value="C:efflux pump complex"/>
    <property type="evidence" value="ECO:0007669"/>
    <property type="project" value="TreeGrafter"/>
</dbReference>
<dbReference type="GO" id="GO:0015562">
    <property type="term" value="F:efflux transmembrane transporter activity"/>
    <property type="evidence" value="ECO:0007669"/>
    <property type="project" value="TreeGrafter"/>
</dbReference>
<dbReference type="PANTHER" id="PTHR30469">
    <property type="entry name" value="MULTIDRUG RESISTANCE PROTEIN MDTA"/>
    <property type="match status" value="1"/>
</dbReference>
<evidence type="ECO:0000256" key="3">
    <source>
        <dbReference type="SAM" id="MobiDB-lite"/>
    </source>
</evidence>
<dbReference type="Gene3D" id="2.40.50.100">
    <property type="match status" value="1"/>
</dbReference>
<dbReference type="Pfam" id="PF25967">
    <property type="entry name" value="RND-MFP_C"/>
    <property type="match status" value="1"/>
</dbReference>
<dbReference type="InterPro" id="IPR058648">
    <property type="entry name" value="HH_CzcB-like"/>
</dbReference>
<dbReference type="Pfam" id="PF25893">
    <property type="entry name" value="HH_CzcB"/>
    <property type="match status" value="1"/>
</dbReference>
<dbReference type="Gene3D" id="1.10.287.470">
    <property type="entry name" value="Helix hairpin bin"/>
    <property type="match status" value="1"/>
</dbReference>
<evidence type="ECO:0000259" key="5">
    <source>
        <dbReference type="Pfam" id="PF25893"/>
    </source>
</evidence>
<dbReference type="InterPro" id="IPR058627">
    <property type="entry name" value="MdtA-like_C"/>
</dbReference>
<dbReference type="PROSITE" id="PS51257">
    <property type="entry name" value="PROKAR_LIPOPROTEIN"/>
    <property type="match status" value="1"/>
</dbReference>
<organism evidence="7 8">
    <name type="scientific">Neolewinella xylanilytica</name>
    <dbReference type="NCBI Taxonomy" id="1514080"/>
    <lineage>
        <taxon>Bacteria</taxon>
        <taxon>Pseudomonadati</taxon>
        <taxon>Bacteroidota</taxon>
        <taxon>Saprospiria</taxon>
        <taxon>Saprospirales</taxon>
        <taxon>Lewinellaceae</taxon>
        <taxon>Neolewinella</taxon>
    </lineage>
</organism>
<keyword evidence="2" id="KW-0175">Coiled coil</keyword>
<feature type="region of interest" description="Disordered" evidence="3">
    <location>
        <begin position="378"/>
        <end position="407"/>
    </location>
</feature>
<feature type="domain" description="CzcB-like alpha-helical hairpin" evidence="5">
    <location>
        <begin position="149"/>
        <end position="190"/>
    </location>
</feature>
<dbReference type="Proteomes" id="UP000237662">
    <property type="component" value="Unassembled WGS sequence"/>
</dbReference>
<feature type="signal peptide" evidence="4">
    <location>
        <begin position="1"/>
        <end position="30"/>
    </location>
</feature>
<evidence type="ECO:0000259" key="6">
    <source>
        <dbReference type="Pfam" id="PF25967"/>
    </source>
</evidence>
<dbReference type="NCBIfam" id="TIGR01730">
    <property type="entry name" value="RND_mfp"/>
    <property type="match status" value="1"/>
</dbReference>
<dbReference type="OrthoDB" id="9806939at2"/>
<dbReference type="Gene3D" id="2.40.420.20">
    <property type="match status" value="1"/>
</dbReference>
<proteinExistence type="inferred from homology"/>
<dbReference type="PANTHER" id="PTHR30469:SF15">
    <property type="entry name" value="HLYD FAMILY OF SECRETION PROTEINS"/>
    <property type="match status" value="1"/>
</dbReference>
<reference evidence="7 8" key="1">
    <citation type="submission" date="2018-02" db="EMBL/GenBank/DDBJ databases">
        <title>Genomic Encyclopedia of Archaeal and Bacterial Type Strains, Phase II (KMG-II): from individual species to whole genera.</title>
        <authorList>
            <person name="Goeker M."/>
        </authorList>
    </citation>
    <scope>NUCLEOTIDE SEQUENCE [LARGE SCALE GENOMIC DNA]</scope>
    <source>
        <strain evidence="7 8">DSM 29526</strain>
    </source>
</reference>
<dbReference type="AlphaFoldDB" id="A0A2S6I347"/>
<protein>
    <submittedName>
        <fullName evidence="7">RND family efflux transporter MFP subunit</fullName>
    </submittedName>
</protein>
<dbReference type="InterPro" id="IPR006143">
    <property type="entry name" value="RND_pump_MFP"/>
</dbReference>
<dbReference type="EMBL" id="PTJC01000006">
    <property type="protein sequence ID" value="PPK85583.1"/>
    <property type="molecule type" value="Genomic_DNA"/>
</dbReference>
<evidence type="ECO:0000256" key="2">
    <source>
        <dbReference type="SAM" id="Coils"/>
    </source>
</evidence>
<evidence type="ECO:0000256" key="1">
    <source>
        <dbReference type="ARBA" id="ARBA00009477"/>
    </source>
</evidence>
<comment type="similarity">
    <text evidence="1">Belongs to the membrane fusion protein (MFP) (TC 8.A.1) family.</text>
</comment>